<evidence type="ECO:0000313" key="2">
    <source>
        <dbReference type="EMBL" id="TQD82208.1"/>
    </source>
</evidence>
<name>A0A540L6U9_MALBA</name>
<keyword evidence="3" id="KW-1185">Reference proteome</keyword>
<sequence length="58" mass="6650">MRSFFFNLAFDILFDSSLLFFFISTTIFGELVFDLGRTTRIGVGYLNQRRTVVVEGSS</sequence>
<proteinExistence type="predicted"/>
<keyword evidence="1" id="KW-0812">Transmembrane</keyword>
<dbReference type="EMBL" id="VIEB01000732">
    <property type="protein sequence ID" value="TQD82208.1"/>
    <property type="molecule type" value="Genomic_DNA"/>
</dbReference>
<keyword evidence="1" id="KW-0472">Membrane</keyword>
<dbReference type="AlphaFoldDB" id="A0A540L6U9"/>
<organism evidence="2 3">
    <name type="scientific">Malus baccata</name>
    <name type="common">Siberian crab apple</name>
    <name type="synonym">Pyrus baccata</name>
    <dbReference type="NCBI Taxonomy" id="106549"/>
    <lineage>
        <taxon>Eukaryota</taxon>
        <taxon>Viridiplantae</taxon>
        <taxon>Streptophyta</taxon>
        <taxon>Embryophyta</taxon>
        <taxon>Tracheophyta</taxon>
        <taxon>Spermatophyta</taxon>
        <taxon>Magnoliopsida</taxon>
        <taxon>eudicotyledons</taxon>
        <taxon>Gunneridae</taxon>
        <taxon>Pentapetalae</taxon>
        <taxon>rosids</taxon>
        <taxon>fabids</taxon>
        <taxon>Rosales</taxon>
        <taxon>Rosaceae</taxon>
        <taxon>Amygdaloideae</taxon>
        <taxon>Maleae</taxon>
        <taxon>Malus</taxon>
    </lineage>
</organism>
<accession>A0A540L6U9</accession>
<reference evidence="2 3" key="1">
    <citation type="journal article" date="2019" name="G3 (Bethesda)">
        <title>Sequencing of a Wild Apple (Malus baccata) Genome Unravels the Differences Between Cultivated and Wild Apple Species Regarding Disease Resistance and Cold Tolerance.</title>
        <authorList>
            <person name="Chen X."/>
        </authorList>
    </citation>
    <scope>NUCLEOTIDE SEQUENCE [LARGE SCALE GENOMIC DNA]</scope>
    <source>
        <strain evidence="3">cv. Shandingzi</strain>
        <tissue evidence="2">Leaves</tissue>
    </source>
</reference>
<dbReference type="Proteomes" id="UP000315295">
    <property type="component" value="Unassembled WGS sequence"/>
</dbReference>
<keyword evidence="1" id="KW-1133">Transmembrane helix</keyword>
<gene>
    <name evidence="2" type="ORF">C1H46_032226</name>
</gene>
<protein>
    <submittedName>
        <fullName evidence="2">Uncharacterized protein</fullName>
    </submittedName>
</protein>
<comment type="caution">
    <text evidence="2">The sequence shown here is derived from an EMBL/GenBank/DDBJ whole genome shotgun (WGS) entry which is preliminary data.</text>
</comment>
<evidence type="ECO:0000313" key="3">
    <source>
        <dbReference type="Proteomes" id="UP000315295"/>
    </source>
</evidence>
<evidence type="ECO:0000256" key="1">
    <source>
        <dbReference type="SAM" id="Phobius"/>
    </source>
</evidence>
<feature type="transmembrane region" description="Helical" evidence="1">
    <location>
        <begin position="12"/>
        <end position="33"/>
    </location>
</feature>